<proteinExistence type="predicted"/>
<protein>
    <submittedName>
        <fullName evidence="1">Uncharacterized protein</fullName>
    </submittedName>
</protein>
<comment type="caution">
    <text evidence="1">The sequence shown here is derived from an EMBL/GenBank/DDBJ whole genome shotgun (WGS) entry which is preliminary data.</text>
</comment>
<feature type="non-terminal residue" evidence="1">
    <location>
        <position position="159"/>
    </location>
</feature>
<name>X1B7P9_9ZZZZ</name>
<reference evidence="1" key="1">
    <citation type="journal article" date="2014" name="Front. Microbiol.">
        <title>High frequency of phylogenetically diverse reductive dehalogenase-homologous genes in deep subseafloor sedimentary metagenomes.</title>
        <authorList>
            <person name="Kawai M."/>
            <person name="Futagami T."/>
            <person name="Toyoda A."/>
            <person name="Takaki Y."/>
            <person name="Nishi S."/>
            <person name="Hori S."/>
            <person name="Arai W."/>
            <person name="Tsubouchi T."/>
            <person name="Morono Y."/>
            <person name="Uchiyama I."/>
            <person name="Ito T."/>
            <person name="Fujiyama A."/>
            <person name="Inagaki F."/>
            <person name="Takami H."/>
        </authorList>
    </citation>
    <scope>NUCLEOTIDE SEQUENCE</scope>
    <source>
        <strain evidence="1">Expedition CK06-06</strain>
    </source>
</reference>
<sequence length="159" mass="17635">MYGQISLRQYEGLNGFGTAPATEVQELHKALEAGYQVTNQTGGSALRVESLEASLKVVTWTNHHIKMWKKIPKSPAFSTVEEYNQLTSYGATHFAFTQEGELPPATDTGYARRTQLVKFLGTTREVTHPATLIHPAHGDVIALENQNGILWLLERVENA</sequence>
<gene>
    <name evidence="1" type="ORF">S01H4_42524</name>
</gene>
<organism evidence="1">
    <name type="scientific">marine sediment metagenome</name>
    <dbReference type="NCBI Taxonomy" id="412755"/>
    <lineage>
        <taxon>unclassified sequences</taxon>
        <taxon>metagenomes</taxon>
        <taxon>ecological metagenomes</taxon>
    </lineage>
</organism>
<accession>X1B7P9</accession>
<dbReference type="EMBL" id="BART01023361">
    <property type="protein sequence ID" value="GAG91794.1"/>
    <property type="molecule type" value="Genomic_DNA"/>
</dbReference>
<evidence type="ECO:0000313" key="1">
    <source>
        <dbReference type="EMBL" id="GAG91794.1"/>
    </source>
</evidence>
<dbReference type="AlphaFoldDB" id="X1B7P9"/>